<evidence type="ECO:0000256" key="4">
    <source>
        <dbReference type="ARBA" id="ARBA00022989"/>
    </source>
</evidence>
<feature type="compositionally biased region" description="Basic and acidic residues" evidence="8">
    <location>
        <begin position="636"/>
        <end position="653"/>
    </location>
</feature>
<dbReference type="Proteomes" id="UP000803884">
    <property type="component" value="Unassembled WGS sequence"/>
</dbReference>
<dbReference type="GO" id="GO:0005737">
    <property type="term" value="C:cytoplasm"/>
    <property type="evidence" value="ECO:0007669"/>
    <property type="project" value="TreeGrafter"/>
</dbReference>
<dbReference type="PANTHER" id="PTHR12064">
    <property type="entry name" value="METAL TRANSPORTER CNNM"/>
    <property type="match status" value="1"/>
</dbReference>
<dbReference type="GO" id="GO:0010960">
    <property type="term" value="P:magnesium ion homeostasis"/>
    <property type="evidence" value="ECO:0007669"/>
    <property type="project" value="InterPro"/>
</dbReference>
<feature type="compositionally biased region" description="Low complexity" evidence="8">
    <location>
        <begin position="816"/>
        <end position="832"/>
    </location>
</feature>
<keyword evidence="6" id="KW-0129">CBS domain</keyword>
<dbReference type="GO" id="GO:0016020">
    <property type="term" value="C:membrane"/>
    <property type="evidence" value="ECO:0007669"/>
    <property type="project" value="UniProtKB-SubCell"/>
</dbReference>
<evidence type="ECO:0008006" key="14">
    <source>
        <dbReference type="Google" id="ProtNLM"/>
    </source>
</evidence>
<dbReference type="PROSITE" id="PS51846">
    <property type="entry name" value="CNNM"/>
    <property type="match status" value="1"/>
</dbReference>
<evidence type="ECO:0000259" key="11">
    <source>
        <dbReference type="PROSITE" id="PS51846"/>
    </source>
</evidence>
<feature type="compositionally biased region" description="Basic and acidic residues" evidence="8">
    <location>
        <begin position="796"/>
        <end position="808"/>
    </location>
</feature>
<dbReference type="AlphaFoldDB" id="A0AB34KHH9"/>
<evidence type="ECO:0000313" key="12">
    <source>
        <dbReference type="EMBL" id="KAL1584203.1"/>
    </source>
</evidence>
<keyword evidence="3" id="KW-0677">Repeat</keyword>
<comment type="subcellular location">
    <subcellularLocation>
        <location evidence="1">Membrane</location>
        <topology evidence="1">Multi-pass membrane protein</topology>
    </subcellularLocation>
</comment>
<dbReference type="RefSeq" id="XP_069227309.1">
    <property type="nucleotide sequence ID" value="XM_069375839.1"/>
</dbReference>
<evidence type="ECO:0000256" key="1">
    <source>
        <dbReference type="ARBA" id="ARBA00004141"/>
    </source>
</evidence>
<gene>
    <name evidence="12" type="ORF">WHR41_07234</name>
</gene>
<reference evidence="12 13" key="1">
    <citation type="journal article" date="2020" name="Microbiol. Resour. Announc.">
        <title>Draft Genome Sequence of a Cladosporium Species Isolated from the Mesophotic Ascidian Didemnum maculosum.</title>
        <authorList>
            <person name="Gioti A."/>
            <person name="Siaperas R."/>
            <person name="Nikolaivits E."/>
            <person name="Le Goff G."/>
            <person name="Ouazzani J."/>
            <person name="Kotoulas G."/>
            <person name="Topakas E."/>
        </authorList>
    </citation>
    <scope>NUCLEOTIDE SEQUENCE [LARGE SCALE GENOMIC DNA]</scope>
    <source>
        <strain evidence="12 13">TM138-S3</strain>
    </source>
</reference>
<feature type="compositionally biased region" description="Polar residues" evidence="8">
    <location>
        <begin position="543"/>
        <end position="555"/>
    </location>
</feature>
<evidence type="ECO:0000256" key="5">
    <source>
        <dbReference type="ARBA" id="ARBA00023136"/>
    </source>
</evidence>
<dbReference type="Pfam" id="PF01595">
    <property type="entry name" value="CNNM"/>
    <property type="match status" value="1"/>
</dbReference>
<feature type="region of interest" description="Disordered" evidence="8">
    <location>
        <begin position="443"/>
        <end position="475"/>
    </location>
</feature>
<dbReference type="SUPFAM" id="SSF54631">
    <property type="entry name" value="CBS-domain pair"/>
    <property type="match status" value="1"/>
</dbReference>
<keyword evidence="5 7" id="KW-0472">Membrane</keyword>
<feature type="compositionally biased region" description="Polar residues" evidence="8">
    <location>
        <begin position="689"/>
        <end position="709"/>
    </location>
</feature>
<dbReference type="Gene3D" id="3.10.580.10">
    <property type="entry name" value="CBS-domain"/>
    <property type="match status" value="1"/>
</dbReference>
<protein>
    <recommendedName>
        <fullName evidence="14">DUF21-domain-containing protein</fullName>
    </recommendedName>
</protein>
<feature type="compositionally biased region" description="Basic and acidic residues" evidence="8">
    <location>
        <begin position="676"/>
        <end position="687"/>
    </location>
</feature>
<comment type="caution">
    <text evidence="12">The sequence shown here is derived from an EMBL/GenBank/DDBJ whole genome shotgun (WGS) entry which is preliminary data.</text>
</comment>
<feature type="region of interest" description="Disordered" evidence="8">
    <location>
        <begin position="533"/>
        <end position="557"/>
    </location>
</feature>
<evidence type="ECO:0000256" key="2">
    <source>
        <dbReference type="ARBA" id="ARBA00022692"/>
    </source>
</evidence>
<feature type="domain" description="CBS" evidence="10">
    <location>
        <begin position="348"/>
        <end position="413"/>
    </location>
</feature>
<dbReference type="InterPro" id="IPR002550">
    <property type="entry name" value="CNNM"/>
</dbReference>
<evidence type="ECO:0000256" key="7">
    <source>
        <dbReference type="PROSITE-ProRule" id="PRU01193"/>
    </source>
</evidence>
<accession>A0AB34KHH9</accession>
<proteinExistence type="predicted"/>
<feature type="region of interest" description="Disordered" evidence="8">
    <location>
        <begin position="591"/>
        <end position="847"/>
    </location>
</feature>
<dbReference type="EMBL" id="JAAQHG020000028">
    <property type="protein sequence ID" value="KAL1584203.1"/>
    <property type="molecule type" value="Genomic_DNA"/>
</dbReference>
<keyword evidence="4 7" id="KW-1133">Transmembrane helix</keyword>
<dbReference type="InterPro" id="IPR044751">
    <property type="entry name" value="Ion_transp-like_CBS"/>
</dbReference>
<dbReference type="CDD" id="cd04590">
    <property type="entry name" value="CBS_pair_CorC_HlyC_assoc"/>
    <property type="match status" value="1"/>
</dbReference>
<evidence type="ECO:0000313" key="13">
    <source>
        <dbReference type="Proteomes" id="UP000803884"/>
    </source>
</evidence>
<dbReference type="FunFam" id="3.10.580.10:FF:000006">
    <property type="entry name" value="DUF21 and CBS domain protein"/>
    <property type="match status" value="1"/>
</dbReference>
<dbReference type="GO" id="GO:0030026">
    <property type="term" value="P:intracellular manganese ion homeostasis"/>
    <property type="evidence" value="ECO:0007669"/>
    <property type="project" value="TreeGrafter"/>
</dbReference>
<dbReference type="PROSITE" id="PS51371">
    <property type="entry name" value="CBS"/>
    <property type="match status" value="1"/>
</dbReference>
<evidence type="ECO:0000259" key="10">
    <source>
        <dbReference type="PROSITE" id="PS51371"/>
    </source>
</evidence>
<evidence type="ECO:0000256" key="9">
    <source>
        <dbReference type="SAM" id="Phobius"/>
    </source>
</evidence>
<name>A0AB34KHH9_9PEZI</name>
<evidence type="ECO:0000256" key="6">
    <source>
        <dbReference type="PROSITE-ProRule" id="PRU00703"/>
    </source>
</evidence>
<organism evidence="12 13">
    <name type="scientific">Cladosporium halotolerans</name>
    <dbReference type="NCBI Taxonomy" id="1052096"/>
    <lineage>
        <taxon>Eukaryota</taxon>
        <taxon>Fungi</taxon>
        <taxon>Dikarya</taxon>
        <taxon>Ascomycota</taxon>
        <taxon>Pezizomycotina</taxon>
        <taxon>Dothideomycetes</taxon>
        <taxon>Dothideomycetidae</taxon>
        <taxon>Cladosporiales</taxon>
        <taxon>Cladosporiaceae</taxon>
        <taxon>Cladosporium</taxon>
    </lineage>
</organism>
<dbReference type="InterPro" id="IPR046342">
    <property type="entry name" value="CBS_dom_sf"/>
</dbReference>
<feature type="compositionally biased region" description="Basic residues" evidence="8">
    <location>
        <begin position="833"/>
        <end position="847"/>
    </location>
</feature>
<evidence type="ECO:0000256" key="8">
    <source>
        <dbReference type="SAM" id="MobiDB-lite"/>
    </source>
</evidence>
<feature type="compositionally biased region" description="Polar residues" evidence="8">
    <location>
        <begin position="617"/>
        <end position="628"/>
    </location>
</feature>
<sequence length="847" mass="89934">MSSMRAASSSSRAVTRGAAAFGASSPRRNGYGAVALRPAVLGLAKLLFLPLASAAPLLQNGGLHAFKHGGDEGDDMPKDASDPDLYVYLGVAVALVLLGGAFAGLTIALMGQDETYLQVIATSGEGAERRHAKRVLRLLNKGKHWVLVTLLLSNVITNETLPIVLDRSLGGGWPAVVSSTVLIVIFGEIAPQSVCVRYGLSIGAFMSPAVLMLMWIMAPVAWPTAKLLDWLLGEDHGTMYNKPGLKTLVQLHKTLGTTPADRLMEDEVTIISSVLDLKDKPVGDIMTPMQDVFIMSADTVLDEKMMDTILSQGYSRIPIYAPDNSRNFIGMLLVKILITYDPEDCKRVRDFALATLPETGPYTSCLDIINFFQEGKSHMVLVSDYPGQDKGALGVVTLEDVIEELIGEEIIDESDVFVDVHKAIRRLAPAPRQNYGKLLGTAESDVEGAEDTPLLNKEDGDVSTRKPSFGNAHGTTFMMRRKSSNASDSGLENSRAVPVRSNTQNMMKHLSHLGPSNMASKPRSTKYTSVKIKPGVGTIPEGQPTTVGVNGNKQTDGPAPIAEEPTILGGGEGAGLLKDAGVDASGGVGALQSYGTIEPQSRPQSQSRSPAKDGESSSEAPETGSQKLSPRAASKQAERNAHISDEQLAKEAENHDDEANETEHSRSPRNTTGIQLKRDPSPAKDSRPGTAQNSTPASPQHPPRTNSGNGKLIIGPHHDADALSVTTNGAGASNGDDDAPSRDRSASRRVARSGSITETTVDINGMKKMVLDTNSSSDDDKGSPHKPWQGYGSQQRSEDDHNSHKEGEAEGEADASKTGSASGSGAASAPGQGKKKNKKKNKKKGKN</sequence>
<dbReference type="InterPro" id="IPR045095">
    <property type="entry name" value="ACDP"/>
</dbReference>
<feature type="domain" description="CNNM transmembrane" evidence="11">
    <location>
        <begin position="81"/>
        <end position="267"/>
    </location>
</feature>
<feature type="transmembrane region" description="Helical" evidence="9">
    <location>
        <begin position="202"/>
        <end position="222"/>
    </location>
</feature>
<keyword evidence="2 7" id="KW-0812">Transmembrane</keyword>
<dbReference type="InterPro" id="IPR000644">
    <property type="entry name" value="CBS_dom"/>
</dbReference>
<feature type="compositionally biased region" description="Low complexity" evidence="8">
    <location>
        <begin position="599"/>
        <end position="609"/>
    </location>
</feature>
<keyword evidence="13" id="KW-1185">Reference proteome</keyword>
<evidence type="ECO:0000256" key="3">
    <source>
        <dbReference type="ARBA" id="ARBA00022737"/>
    </source>
</evidence>
<feature type="transmembrane region" description="Helical" evidence="9">
    <location>
        <begin position="85"/>
        <end position="109"/>
    </location>
</feature>
<dbReference type="PANTHER" id="PTHR12064:SF97">
    <property type="entry name" value="METAL TRANSPORTER CNNM-5"/>
    <property type="match status" value="1"/>
</dbReference>
<feature type="transmembrane region" description="Helical" evidence="9">
    <location>
        <begin position="171"/>
        <end position="190"/>
    </location>
</feature>
<dbReference type="GeneID" id="96008677"/>